<dbReference type="EMBL" id="LS483470">
    <property type="protein sequence ID" value="SQI40162.1"/>
    <property type="molecule type" value="Genomic_DNA"/>
</dbReference>
<dbReference type="PANTHER" id="PTHR30068:SF4">
    <property type="entry name" value="URONATE ISOMERASE"/>
    <property type="match status" value="1"/>
</dbReference>
<dbReference type="PANTHER" id="PTHR30068">
    <property type="entry name" value="URONATE ISOMERASE"/>
    <property type="match status" value="1"/>
</dbReference>
<evidence type="ECO:0000313" key="9">
    <source>
        <dbReference type="Proteomes" id="UP000249005"/>
    </source>
</evidence>
<reference evidence="8 9" key="1">
    <citation type="submission" date="2018-06" db="EMBL/GenBank/DDBJ databases">
        <authorList>
            <consortium name="Pathogen Informatics"/>
            <person name="Doyle S."/>
        </authorList>
    </citation>
    <scope>NUCLEOTIDE SEQUENCE [LARGE SCALE GENOMIC DNA]</scope>
    <source>
        <strain evidence="8 9">NCTC12151</strain>
    </source>
</reference>
<dbReference type="Pfam" id="PF02614">
    <property type="entry name" value="UxaC"/>
    <property type="match status" value="1"/>
</dbReference>
<organism evidence="8 9">
    <name type="scientific">Leminorella richardii</name>
    <dbReference type="NCBI Taxonomy" id="158841"/>
    <lineage>
        <taxon>Bacteria</taxon>
        <taxon>Pseudomonadati</taxon>
        <taxon>Pseudomonadota</taxon>
        <taxon>Gammaproteobacteria</taxon>
        <taxon>Enterobacterales</taxon>
        <taxon>Budviciaceae</taxon>
        <taxon>Leminorella</taxon>
    </lineage>
</organism>
<keyword evidence="6 7" id="KW-0413">Isomerase</keyword>
<proteinExistence type="inferred from homology"/>
<evidence type="ECO:0000256" key="7">
    <source>
        <dbReference type="HAMAP-Rule" id="MF_00675"/>
    </source>
</evidence>
<evidence type="ECO:0000256" key="5">
    <source>
        <dbReference type="ARBA" id="ARBA00020555"/>
    </source>
</evidence>
<dbReference type="UniPathway" id="UPA00246"/>
<dbReference type="EC" id="5.3.1.12" evidence="4 7"/>
<dbReference type="InterPro" id="IPR032466">
    <property type="entry name" value="Metal_Hydrolase"/>
</dbReference>
<dbReference type="OrthoDB" id="9766564at2"/>
<evidence type="ECO:0000256" key="6">
    <source>
        <dbReference type="ARBA" id="ARBA00023235"/>
    </source>
</evidence>
<comment type="catalytic activity">
    <reaction evidence="1 7">
        <text>D-glucuronate = D-fructuronate</text>
        <dbReference type="Rhea" id="RHEA:13049"/>
        <dbReference type="ChEBI" id="CHEBI:58720"/>
        <dbReference type="ChEBI" id="CHEBI:59863"/>
        <dbReference type="EC" id="5.3.1.12"/>
    </reaction>
</comment>
<name>A0A2X4UZX3_9GAMM</name>
<accession>A0A2X4UZX3</accession>
<dbReference type="SUPFAM" id="SSF51556">
    <property type="entry name" value="Metallo-dependent hydrolases"/>
    <property type="match status" value="1"/>
</dbReference>
<evidence type="ECO:0000256" key="2">
    <source>
        <dbReference type="ARBA" id="ARBA00004892"/>
    </source>
</evidence>
<evidence type="ECO:0000256" key="3">
    <source>
        <dbReference type="ARBA" id="ARBA00008397"/>
    </source>
</evidence>
<dbReference type="Gene3D" id="3.20.20.140">
    <property type="entry name" value="Metal-dependent hydrolases"/>
    <property type="match status" value="1"/>
</dbReference>
<dbReference type="Gene3D" id="1.10.2020.10">
    <property type="entry name" value="uronate isomerase, domain 2, chain A"/>
    <property type="match status" value="1"/>
</dbReference>
<dbReference type="InterPro" id="IPR003766">
    <property type="entry name" value="Uronate_isomerase"/>
</dbReference>
<dbReference type="GO" id="GO:0042840">
    <property type="term" value="P:D-glucuronate catabolic process"/>
    <property type="evidence" value="ECO:0007669"/>
    <property type="project" value="TreeGrafter"/>
</dbReference>
<dbReference type="GO" id="GO:0008880">
    <property type="term" value="F:glucuronate isomerase activity"/>
    <property type="evidence" value="ECO:0007669"/>
    <property type="project" value="UniProtKB-UniRule"/>
</dbReference>
<dbReference type="HAMAP" id="MF_00675">
    <property type="entry name" value="UxaC"/>
    <property type="match status" value="1"/>
</dbReference>
<evidence type="ECO:0000256" key="1">
    <source>
        <dbReference type="ARBA" id="ARBA00001165"/>
    </source>
</evidence>
<dbReference type="RefSeq" id="WP_111740129.1">
    <property type="nucleotide sequence ID" value="NZ_LR698987.1"/>
</dbReference>
<evidence type="ECO:0000256" key="4">
    <source>
        <dbReference type="ARBA" id="ARBA00012546"/>
    </source>
</evidence>
<comment type="catalytic activity">
    <reaction evidence="7">
        <text>aldehydo-D-galacturonate = keto-D-tagaturonate</text>
        <dbReference type="Rhea" id="RHEA:27702"/>
        <dbReference type="ChEBI" id="CHEBI:12952"/>
        <dbReference type="ChEBI" id="CHEBI:17886"/>
    </reaction>
</comment>
<evidence type="ECO:0000313" key="8">
    <source>
        <dbReference type="EMBL" id="SQI40162.1"/>
    </source>
</evidence>
<dbReference type="NCBIfam" id="NF002794">
    <property type="entry name" value="PRK02925.1"/>
    <property type="match status" value="1"/>
</dbReference>
<dbReference type="GO" id="GO:0019698">
    <property type="term" value="P:D-galacturonate catabolic process"/>
    <property type="evidence" value="ECO:0007669"/>
    <property type="project" value="TreeGrafter"/>
</dbReference>
<gene>
    <name evidence="7 8" type="primary">uxaC</name>
    <name evidence="8" type="ORF">NCTC12151_01575</name>
</gene>
<dbReference type="Proteomes" id="UP000249005">
    <property type="component" value="Chromosome 1"/>
</dbReference>
<comment type="pathway">
    <text evidence="2 7">Carbohydrate metabolism; pentose and glucuronate interconversion.</text>
</comment>
<protein>
    <recommendedName>
        <fullName evidence="5 7">Uronate isomerase</fullName>
        <ecNumber evidence="4 7">5.3.1.12</ecNumber>
    </recommendedName>
    <alternativeName>
        <fullName evidence="7">Glucuronate isomerase</fullName>
    </alternativeName>
    <alternativeName>
        <fullName evidence="7">Uronic isomerase</fullName>
    </alternativeName>
</protein>
<dbReference type="AlphaFoldDB" id="A0A2X4UZX3"/>
<sequence length="467" mass="53416">MTAFMTEDFLLKNEMGRKLYHSWAADMPIYDFHCHLNPKEIAQNRQFENLTKIWLEGDHYKWRALRSAGVDETLITGDASDYEKFVAWANTVPKTLGNPLYHWTHLELRRPFAIANVQLNAKTAEKIWAECNEKLAMPEFSARGIMRQMNVRAVGTTDDPIDTLEYHRQIAEDGSFDIEVAPSWRPDKVFKIELEGFVDYLRKLEGAADIAISRFEDLRTALTRRLDHFAAHGCRASDHGIEVLRFAPVPDDKQLDNILSKRLNGAELSETEIAQFSTAVLVWLGRQYAARGWVMQLHIGAIRNNNTRMFRLLGPDSGFDSIGDNNISWALSRLLDSMDITNELPKTILYCLNPRDNEVLATMIGNFQGGGIAGKVQFGSGWWFNDQKDGMLRQLEQHAQMGLLSQFVGMLTDSRSFLSYTRHEYFRRLLCNLIGQWAEDGEIPADETMLGNMVKDICYNNARQFFG</sequence>
<keyword evidence="9" id="KW-1185">Reference proteome</keyword>
<comment type="similarity">
    <text evidence="3 7">Belongs to the metallo-dependent hydrolases superfamily. Uronate isomerase family.</text>
</comment>
<dbReference type="KEGG" id="lri:NCTC12151_01575"/>